<dbReference type="EMBL" id="MT141479">
    <property type="protein sequence ID" value="QJA62721.1"/>
    <property type="molecule type" value="Genomic_DNA"/>
</dbReference>
<reference evidence="1" key="1">
    <citation type="submission" date="2020-03" db="EMBL/GenBank/DDBJ databases">
        <title>The deep terrestrial virosphere.</title>
        <authorList>
            <person name="Holmfeldt K."/>
            <person name="Nilsson E."/>
            <person name="Simone D."/>
            <person name="Lopez-Fernandez M."/>
            <person name="Wu X."/>
            <person name="de Brujin I."/>
            <person name="Lundin D."/>
            <person name="Andersson A."/>
            <person name="Bertilsson S."/>
            <person name="Dopson M."/>
        </authorList>
    </citation>
    <scope>NUCLEOTIDE SEQUENCE</scope>
    <source>
        <strain evidence="1">MM415B00738</strain>
    </source>
</reference>
<protein>
    <submittedName>
        <fullName evidence="1">Uncharacterized protein</fullName>
    </submittedName>
</protein>
<accession>A0A6M3J0Q4</accession>
<proteinExistence type="predicted"/>
<evidence type="ECO:0000313" key="1">
    <source>
        <dbReference type="EMBL" id="QJA62721.1"/>
    </source>
</evidence>
<sequence length="437" mass="49504">MLDQEEDLISELLLSQDEEESFRITSQIELTLSDDETMGEIELIREGKWKHPDAPNGEIKVDRNRILEWIDNFKSGICGTELPLNIDHEKASTGTIGWMTNIFEKVKNGSSSLWASIKITEPEILGKIQRGSLRFVSPKITPQYMDSLTGTFHNVIRDAALTNYPHLKNLSPISINLSEIINPEKDQHLKKETIMDQFNFEDLDTDLDDLELKEGYGYAPAPGAKGVWGFYTDKAPKGYKTLSKEVTLKSGDKGKWAFYADVDEAPGKPARSQKKAPKQDISASEKSILQRLTTLFEKQEPEPKGEEGEVKLSESVHLELKELHDFKQKAEAEESDRILNQFSKFTPAVKTLFRSLLGERQRTIALGETEKSVHAITRELLDEISKSPSINLFETIVSTNPLEKEMDRDTKISLYLKEHTGLSYKQAMIEMDKNGLL</sequence>
<dbReference type="Pfam" id="PF10123">
    <property type="entry name" value="Mu-like_Pro"/>
    <property type="match status" value="1"/>
</dbReference>
<organism evidence="1">
    <name type="scientific">viral metagenome</name>
    <dbReference type="NCBI Taxonomy" id="1070528"/>
    <lineage>
        <taxon>unclassified sequences</taxon>
        <taxon>metagenomes</taxon>
        <taxon>organismal metagenomes</taxon>
    </lineage>
</organism>
<gene>
    <name evidence="1" type="ORF">MM415B00738_0009</name>
</gene>
<dbReference type="AlphaFoldDB" id="A0A6M3J0Q4"/>
<dbReference type="InterPro" id="IPR012106">
    <property type="entry name" value="Phage_Mu_Gp1"/>
</dbReference>
<name>A0A6M3J0Q4_9ZZZZ</name>